<feature type="compositionally biased region" description="Gly residues" evidence="7">
    <location>
        <begin position="1"/>
        <end position="11"/>
    </location>
</feature>
<evidence type="ECO:0000256" key="4">
    <source>
        <dbReference type="ARBA" id="ARBA00022741"/>
    </source>
</evidence>
<evidence type="ECO:0000256" key="6">
    <source>
        <dbReference type="ARBA" id="ARBA00022840"/>
    </source>
</evidence>
<dbReference type="PANTHER" id="PTHR43289">
    <property type="entry name" value="MITOGEN-ACTIVATED PROTEIN KINASE KINASE KINASE 20-RELATED"/>
    <property type="match status" value="1"/>
</dbReference>
<reference evidence="10" key="1">
    <citation type="journal article" date="2019" name="Int. J. Syst. Evol. Microbiol.">
        <title>The Global Catalogue of Microorganisms (GCM) 10K type strain sequencing project: providing services to taxonomists for standard genome sequencing and annotation.</title>
        <authorList>
            <consortium name="The Broad Institute Genomics Platform"/>
            <consortium name="The Broad Institute Genome Sequencing Center for Infectious Disease"/>
            <person name="Wu L."/>
            <person name="Ma J."/>
        </authorList>
    </citation>
    <scope>NUCLEOTIDE SEQUENCE [LARGE SCALE GENOMIC DNA]</scope>
    <source>
        <strain evidence="10">JCM 30742</strain>
    </source>
</reference>
<evidence type="ECO:0000259" key="8">
    <source>
        <dbReference type="PROSITE" id="PS50011"/>
    </source>
</evidence>
<dbReference type="InterPro" id="IPR000719">
    <property type="entry name" value="Prot_kinase_dom"/>
</dbReference>
<name>A0ABP7CGN5_9MICC</name>
<evidence type="ECO:0000313" key="10">
    <source>
        <dbReference type="Proteomes" id="UP001500752"/>
    </source>
</evidence>
<keyword evidence="10" id="KW-1185">Reference proteome</keyword>
<dbReference type="InterPro" id="IPR011009">
    <property type="entry name" value="Kinase-like_dom_sf"/>
</dbReference>
<proteinExistence type="predicted"/>
<dbReference type="EC" id="2.7.11.1" evidence="1"/>
<dbReference type="PROSITE" id="PS50011">
    <property type="entry name" value="PROTEIN_KINASE_DOM"/>
    <property type="match status" value="1"/>
</dbReference>
<feature type="compositionally biased region" description="Gly residues" evidence="7">
    <location>
        <begin position="20"/>
        <end position="31"/>
    </location>
</feature>
<evidence type="ECO:0000256" key="2">
    <source>
        <dbReference type="ARBA" id="ARBA00022527"/>
    </source>
</evidence>
<keyword evidence="2" id="KW-0723">Serine/threonine-protein kinase</keyword>
<protein>
    <recommendedName>
        <fullName evidence="1">non-specific serine/threonine protein kinase</fullName>
        <ecNumber evidence="1">2.7.11.1</ecNumber>
    </recommendedName>
</protein>
<keyword evidence="6" id="KW-0067">ATP-binding</keyword>
<keyword evidence="5" id="KW-0418">Kinase</keyword>
<dbReference type="Pfam" id="PF00069">
    <property type="entry name" value="Pkinase"/>
    <property type="match status" value="1"/>
</dbReference>
<organism evidence="9 10">
    <name type="scientific">Arthrobacter ginkgonis</name>
    <dbReference type="NCBI Taxonomy" id="1630594"/>
    <lineage>
        <taxon>Bacteria</taxon>
        <taxon>Bacillati</taxon>
        <taxon>Actinomycetota</taxon>
        <taxon>Actinomycetes</taxon>
        <taxon>Micrococcales</taxon>
        <taxon>Micrococcaceae</taxon>
        <taxon>Arthrobacter</taxon>
    </lineage>
</organism>
<accession>A0ABP7CGN5</accession>
<keyword evidence="3" id="KW-0808">Transferase</keyword>
<dbReference type="EMBL" id="BAABEO010000018">
    <property type="protein sequence ID" value="GAA3687926.1"/>
    <property type="molecule type" value="Genomic_DNA"/>
</dbReference>
<evidence type="ECO:0000256" key="5">
    <source>
        <dbReference type="ARBA" id="ARBA00022777"/>
    </source>
</evidence>
<evidence type="ECO:0000313" key="9">
    <source>
        <dbReference type="EMBL" id="GAA3687926.1"/>
    </source>
</evidence>
<evidence type="ECO:0000256" key="1">
    <source>
        <dbReference type="ARBA" id="ARBA00012513"/>
    </source>
</evidence>
<feature type="compositionally biased region" description="Basic and acidic residues" evidence="7">
    <location>
        <begin position="348"/>
        <end position="360"/>
    </location>
</feature>
<evidence type="ECO:0000256" key="7">
    <source>
        <dbReference type="SAM" id="MobiDB-lite"/>
    </source>
</evidence>
<keyword evidence="4" id="KW-0547">Nucleotide-binding</keyword>
<feature type="region of interest" description="Disordered" evidence="7">
    <location>
        <begin position="1"/>
        <end position="38"/>
    </location>
</feature>
<feature type="domain" description="Protein kinase" evidence="8">
    <location>
        <begin position="49"/>
        <end position="304"/>
    </location>
</feature>
<dbReference type="SUPFAM" id="SSF56112">
    <property type="entry name" value="Protein kinase-like (PK-like)"/>
    <property type="match status" value="1"/>
</dbReference>
<dbReference type="PANTHER" id="PTHR43289:SF6">
    <property type="entry name" value="SERINE_THREONINE-PROTEIN KINASE NEKL-3"/>
    <property type="match status" value="1"/>
</dbReference>
<gene>
    <name evidence="9" type="ORF">GCM10023081_26530</name>
</gene>
<dbReference type="CDD" id="cd14014">
    <property type="entry name" value="STKc_PknB_like"/>
    <property type="match status" value="1"/>
</dbReference>
<evidence type="ECO:0000256" key="3">
    <source>
        <dbReference type="ARBA" id="ARBA00022679"/>
    </source>
</evidence>
<dbReference type="Proteomes" id="UP001500752">
    <property type="component" value="Unassembled WGS sequence"/>
</dbReference>
<feature type="region of interest" description="Disordered" evidence="7">
    <location>
        <begin position="327"/>
        <end position="367"/>
    </location>
</feature>
<dbReference type="Gene3D" id="1.10.510.10">
    <property type="entry name" value="Transferase(Phosphotransferase) domain 1"/>
    <property type="match status" value="1"/>
</dbReference>
<sequence>MDGTGADGAGTDGTVTNDTGTGGTGADGAGADGSSTGETGAERIAVARMRCERLAGRGGGAAVYVVKEESTGRRFAVKVPRAPAEAGGADLERELHVLRRVRHDHLVILHGSVETDVGSGILMEYLPGGSAADLVAVRGPVDLGEAVTVLAPVASALAHLHSLGIAHGDVSPANVLFTAEGLPKLGDLGLAGLVGAPGRPGGTPGFSAPEAAGGLWDGARGDAGRWNAGRGDAALHPERDVYALGALAWFLLTGRTPAPSRLRPPLSSLLPAAPGALSELIEECLSEEPSVRPDAAAVARRLFAGVVPEPVRLGGAVHPDALQDMATVQPGTTFPGERSHRRSRSRRPGRDRSVQGLRDRRGVRRGVRRPGRRPLRFRALLVGGIALVLAVAGLVQVPRTAPPDTAVVGAAPADTAVQDAGQDAGRDPLRAAVVLASRRDAALAAADAAALAGVHDPGGTSRAADEATIAALARAGLRYAGLRTELTGLVLRAGEGDAEVADGPDETDAAGGTARVEATSTIGSYRVVDATGATVRAVDAPTVQRLVFVLRRSAGGWLVASVLEAPP</sequence>
<comment type="caution">
    <text evidence="9">The sequence shown here is derived from an EMBL/GenBank/DDBJ whole genome shotgun (WGS) entry which is preliminary data.</text>
</comment>